<dbReference type="SUPFAM" id="SSF50129">
    <property type="entry name" value="GroES-like"/>
    <property type="match status" value="1"/>
</dbReference>
<dbReference type="RefSeq" id="WP_065272352.1">
    <property type="nucleotide sequence ID" value="NZ_CP015124.1"/>
</dbReference>
<evidence type="ECO:0000259" key="7">
    <source>
        <dbReference type="SMART" id="SM00829"/>
    </source>
</evidence>
<comment type="cofactor">
    <cofactor evidence="1 6">
        <name>Zn(2+)</name>
        <dbReference type="ChEBI" id="CHEBI:29105"/>
    </cofactor>
</comment>
<proteinExistence type="inferred from homology"/>
<evidence type="ECO:0000256" key="3">
    <source>
        <dbReference type="ARBA" id="ARBA00022833"/>
    </source>
</evidence>
<dbReference type="GO" id="GO:0008270">
    <property type="term" value="F:zinc ion binding"/>
    <property type="evidence" value="ECO:0007669"/>
    <property type="project" value="InterPro"/>
</dbReference>
<dbReference type="PROSITE" id="PS00059">
    <property type="entry name" value="ADH_ZINC"/>
    <property type="match status" value="1"/>
</dbReference>
<dbReference type="PANTHER" id="PTHR43880:SF12">
    <property type="entry name" value="ALCOHOL DEHYDROGENASE CLASS-3"/>
    <property type="match status" value="1"/>
</dbReference>
<dbReference type="InterPro" id="IPR002328">
    <property type="entry name" value="ADH_Zn_CS"/>
</dbReference>
<dbReference type="GO" id="GO:0051903">
    <property type="term" value="F:S-(hydroxymethyl)glutathione dehydrogenase [NAD(P)+] activity"/>
    <property type="evidence" value="ECO:0007669"/>
    <property type="project" value="TreeGrafter"/>
</dbReference>
<evidence type="ECO:0000256" key="5">
    <source>
        <dbReference type="ARBA" id="ARBA00023027"/>
    </source>
</evidence>
<comment type="similarity">
    <text evidence="6">Belongs to the zinc-containing alcohol dehydrogenase family.</text>
</comment>
<dbReference type="SMART" id="SM00829">
    <property type="entry name" value="PKS_ER"/>
    <property type="match status" value="1"/>
</dbReference>
<dbReference type="InterPro" id="IPR020843">
    <property type="entry name" value="ER"/>
</dbReference>
<dbReference type="FunFam" id="3.40.50.720:FF:000003">
    <property type="entry name" value="S-(hydroxymethyl)glutathione dehydrogenase"/>
    <property type="match status" value="1"/>
</dbReference>
<accession>A0A1B0ZTN0</accession>
<dbReference type="InterPro" id="IPR013149">
    <property type="entry name" value="ADH-like_C"/>
</dbReference>
<dbReference type="GO" id="GO:0046294">
    <property type="term" value="P:formaldehyde catabolic process"/>
    <property type="evidence" value="ECO:0007669"/>
    <property type="project" value="TreeGrafter"/>
</dbReference>
<protein>
    <submittedName>
        <fullName evidence="8">Zinc-binding dehydrogenase</fullName>
    </submittedName>
    <submittedName>
        <fullName evidence="9">Zn-dependent alcohol dehydrogenase</fullName>
    </submittedName>
</protein>
<evidence type="ECO:0000313" key="8">
    <source>
        <dbReference type="EMBL" id="ANP37542.1"/>
    </source>
</evidence>
<evidence type="ECO:0000256" key="4">
    <source>
        <dbReference type="ARBA" id="ARBA00023002"/>
    </source>
</evidence>
<dbReference type="Pfam" id="PF00107">
    <property type="entry name" value="ADH_zinc_N"/>
    <property type="match status" value="1"/>
</dbReference>
<dbReference type="CDD" id="cd08279">
    <property type="entry name" value="Zn_ADH_class_III"/>
    <property type="match status" value="1"/>
</dbReference>
<dbReference type="SUPFAM" id="SSF51735">
    <property type="entry name" value="NAD(P)-binding Rossmann-fold domains"/>
    <property type="match status" value="1"/>
</dbReference>
<dbReference type="InterPro" id="IPR013154">
    <property type="entry name" value="ADH-like_N"/>
</dbReference>
<gene>
    <name evidence="8" type="ORF">JL2886_02654</name>
    <name evidence="9" type="ORF">PXK24_19410</name>
</gene>
<dbReference type="Gene3D" id="3.90.180.10">
    <property type="entry name" value="Medium-chain alcohol dehydrogenases, catalytic domain"/>
    <property type="match status" value="1"/>
</dbReference>
<dbReference type="PATRIC" id="fig|60890.4.peg.2579"/>
<dbReference type="InterPro" id="IPR036291">
    <property type="entry name" value="NAD(P)-bd_dom_sf"/>
</dbReference>
<evidence type="ECO:0000313" key="9">
    <source>
        <dbReference type="EMBL" id="MDE4167867.1"/>
    </source>
</evidence>
<feature type="domain" description="Enoyl reductase (ER)" evidence="7">
    <location>
        <begin position="13"/>
        <end position="358"/>
    </location>
</feature>
<dbReference type="AlphaFoldDB" id="A0A1B0ZTN0"/>
<keyword evidence="4" id="KW-0560">Oxidoreductase</keyword>
<keyword evidence="3 6" id="KW-0862">Zinc</keyword>
<dbReference type="OrthoDB" id="5295340at2"/>
<dbReference type="Gene3D" id="3.40.50.720">
    <property type="entry name" value="NAD(P)-binding Rossmann-like Domain"/>
    <property type="match status" value="1"/>
</dbReference>
<name>A0A1B0ZTN0_9RHOB</name>
<keyword evidence="5" id="KW-0520">NAD</keyword>
<dbReference type="InterPro" id="IPR011032">
    <property type="entry name" value="GroES-like_sf"/>
</dbReference>
<dbReference type="EMBL" id="JARCJK010000015">
    <property type="protein sequence ID" value="MDE4167867.1"/>
    <property type="molecule type" value="Genomic_DNA"/>
</dbReference>
<dbReference type="GO" id="GO:0005829">
    <property type="term" value="C:cytosol"/>
    <property type="evidence" value="ECO:0007669"/>
    <property type="project" value="TreeGrafter"/>
</dbReference>
<reference evidence="9 11" key="2">
    <citation type="submission" date="2023-02" db="EMBL/GenBank/DDBJ databases">
        <title>Population genomics of bacteria associated with diatom.</title>
        <authorList>
            <person name="Xie J."/>
            <person name="Wang H."/>
        </authorList>
    </citation>
    <scope>NUCLEOTIDE SEQUENCE [LARGE SCALE GENOMIC DNA]</scope>
    <source>
        <strain evidence="9 11">PT47_8</strain>
    </source>
</reference>
<dbReference type="PANTHER" id="PTHR43880">
    <property type="entry name" value="ALCOHOL DEHYDROGENASE"/>
    <property type="match status" value="1"/>
</dbReference>
<evidence type="ECO:0000256" key="6">
    <source>
        <dbReference type="RuleBase" id="RU361277"/>
    </source>
</evidence>
<reference evidence="8 10" key="1">
    <citation type="submission" date="2016-04" db="EMBL/GenBank/DDBJ databases">
        <authorList>
            <person name="Evans L.H."/>
            <person name="Alamgir A."/>
            <person name="Owens N."/>
            <person name="Weber N.D."/>
            <person name="Virtaneva K."/>
            <person name="Barbian K."/>
            <person name="Babar A."/>
            <person name="Rosenke K."/>
        </authorList>
    </citation>
    <scope>NUCLEOTIDE SEQUENCE [LARGE SCALE GENOMIC DNA]</scope>
    <source>
        <strain evidence="8 10">JL2886</strain>
    </source>
</reference>
<keyword evidence="10" id="KW-1185">Reference proteome</keyword>
<evidence type="ECO:0000313" key="10">
    <source>
        <dbReference type="Proteomes" id="UP000092565"/>
    </source>
</evidence>
<evidence type="ECO:0000313" key="11">
    <source>
        <dbReference type="Proteomes" id="UP001218364"/>
    </source>
</evidence>
<evidence type="ECO:0000256" key="2">
    <source>
        <dbReference type="ARBA" id="ARBA00022723"/>
    </source>
</evidence>
<keyword evidence="2 6" id="KW-0479">Metal-binding</keyword>
<dbReference type="Proteomes" id="UP001218364">
    <property type="component" value="Unassembled WGS sequence"/>
</dbReference>
<dbReference type="Proteomes" id="UP000092565">
    <property type="component" value="Chromosome"/>
</dbReference>
<dbReference type="EMBL" id="CP015124">
    <property type="protein sequence ID" value="ANP37542.1"/>
    <property type="molecule type" value="Genomic_DNA"/>
</dbReference>
<dbReference type="Pfam" id="PF08240">
    <property type="entry name" value="ADH_N"/>
    <property type="match status" value="1"/>
</dbReference>
<evidence type="ECO:0000256" key="1">
    <source>
        <dbReference type="ARBA" id="ARBA00001947"/>
    </source>
</evidence>
<sequence>MTKVKAAVCHKHGEPLVIEEVVLRAPELGEVEVKIDAVAVCHSDISLWQGGFGGAVPAVFGHEAAGIVTAVGVGVKGFAEGDSVAVTLIRSCGTCPSCGQGHPTVCEEPGDPAEGPITTTEGDPVWQAVFTGAFAEKVVVDQSQIVKIPADMPKDAASLISCGVITGVGAAINTANVRPGDDVVVIGAGGVGLNAIQGARIAGARRIVAVDMNPAKLEDAKAFGATHGVLAEGKPFKEVKALLDGRGADAVLVTVGVAAVYDQAPRYLAHNGKIVMVGMPHFGSNASYSPLVMADAGQKILGSKMGDVVIKRDIPWIVDLYQQGRLKLDELITGRWTLDQVNEAFADTMAGNARRNVIMLNND</sequence>
<organism evidence="8 10">
    <name type="scientific">Phaeobacter gallaeciensis</name>
    <dbReference type="NCBI Taxonomy" id="60890"/>
    <lineage>
        <taxon>Bacteria</taxon>
        <taxon>Pseudomonadati</taxon>
        <taxon>Pseudomonadota</taxon>
        <taxon>Alphaproteobacteria</taxon>
        <taxon>Rhodobacterales</taxon>
        <taxon>Roseobacteraceae</taxon>
        <taxon>Phaeobacter</taxon>
    </lineage>
</organism>